<name>A0A6S7BJI0_9BURK</name>
<evidence type="ECO:0000313" key="3">
    <source>
        <dbReference type="Proteomes" id="UP000494365"/>
    </source>
</evidence>
<reference evidence="2 3" key="1">
    <citation type="submission" date="2020-04" db="EMBL/GenBank/DDBJ databases">
        <authorList>
            <person name="De Canck E."/>
        </authorList>
    </citation>
    <scope>NUCLEOTIDE SEQUENCE [LARGE SCALE GENOMIC DNA]</scope>
    <source>
        <strain evidence="2 3">LMG 28614</strain>
    </source>
</reference>
<feature type="compositionally biased region" description="Polar residues" evidence="1">
    <location>
        <begin position="101"/>
        <end position="118"/>
    </location>
</feature>
<evidence type="ECO:0008006" key="4">
    <source>
        <dbReference type="Google" id="ProtNLM"/>
    </source>
</evidence>
<keyword evidence="3" id="KW-1185">Reference proteome</keyword>
<proteinExistence type="predicted"/>
<evidence type="ECO:0000313" key="2">
    <source>
        <dbReference type="EMBL" id="CAB3802579.1"/>
    </source>
</evidence>
<protein>
    <recommendedName>
        <fullName evidence="4">Mobilization protein</fullName>
    </recommendedName>
</protein>
<feature type="region of interest" description="Disordered" evidence="1">
    <location>
        <begin position="95"/>
        <end position="124"/>
    </location>
</feature>
<accession>A0A6S7BJI0</accession>
<evidence type="ECO:0000256" key="1">
    <source>
        <dbReference type="SAM" id="MobiDB-lite"/>
    </source>
</evidence>
<dbReference type="Proteomes" id="UP000494365">
    <property type="component" value="Unassembled WGS sequence"/>
</dbReference>
<organism evidence="2 3">
    <name type="scientific">Paraburkholderia ultramafica</name>
    <dbReference type="NCBI Taxonomy" id="1544867"/>
    <lineage>
        <taxon>Bacteria</taxon>
        <taxon>Pseudomonadati</taxon>
        <taxon>Pseudomonadota</taxon>
        <taxon>Betaproteobacteria</taxon>
        <taxon>Burkholderiales</taxon>
        <taxon>Burkholderiaceae</taxon>
        <taxon>Paraburkholderia</taxon>
    </lineage>
</organism>
<dbReference type="EMBL" id="CADIKK010000033">
    <property type="protein sequence ID" value="CAB3802579.1"/>
    <property type="molecule type" value="Genomic_DNA"/>
</dbReference>
<sequence length="124" mass="13765">MVNTRFDYRTATVIQRPSSARRAALEKRQEEIRKKLADMDARERAVQRKLDTRRKIIVGAAVLGRAGLDPQFAAQLRQLLDEAVKEQVNRAVIQDLLEPTTPRSEPAMSTASDSQTAVSPAPGP</sequence>
<gene>
    <name evidence="2" type="ORF">LMG28614_05648</name>
</gene>
<dbReference type="RefSeq" id="WP_175152652.1">
    <property type="nucleotide sequence ID" value="NZ_CADIKK010000033.1"/>
</dbReference>
<dbReference type="AlphaFoldDB" id="A0A6S7BJI0"/>